<dbReference type="AlphaFoldDB" id="A0A5J4FY96"/>
<evidence type="ECO:0000313" key="2">
    <source>
        <dbReference type="Proteomes" id="UP000326994"/>
    </source>
</evidence>
<accession>A0A5J4FY96</accession>
<sequence>MTCLIIKLKTRIPLKYKRMIFKVSSEILISENKNLFKQNQSLLIIYYIKILKRLKLINGNFD</sequence>
<name>A0A5J4FY96_9FLAO</name>
<keyword evidence="2" id="KW-1185">Reference proteome</keyword>
<dbReference type="Proteomes" id="UP000326994">
    <property type="component" value="Unassembled WGS sequence"/>
</dbReference>
<comment type="caution">
    <text evidence="1">The sequence shown here is derived from an EMBL/GenBank/DDBJ whole genome shotgun (WGS) entry which is preliminary data.</text>
</comment>
<proteinExistence type="predicted"/>
<organism evidence="1 2">
    <name type="scientific">Patiriisocius marinistellae</name>
    <dbReference type="NCBI Taxonomy" id="2494560"/>
    <lineage>
        <taxon>Bacteria</taxon>
        <taxon>Pseudomonadati</taxon>
        <taxon>Bacteroidota</taxon>
        <taxon>Flavobacteriia</taxon>
        <taxon>Flavobacteriales</taxon>
        <taxon>Flavobacteriaceae</taxon>
        <taxon>Patiriisocius</taxon>
    </lineage>
</organism>
<protein>
    <submittedName>
        <fullName evidence="1">Uncharacterized protein</fullName>
    </submittedName>
</protein>
<dbReference type="EMBL" id="BKCF01000002">
    <property type="protein sequence ID" value="GEQ86154.1"/>
    <property type="molecule type" value="Genomic_DNA"/>
</dbReference>
<reference evidence="1 2" key="1">
    <citation type="submission" date="2019-08" db="EMBL/GenBank/DDBJ databases">
        <title>Ulvibacter marinistellae sp. nov., isolated from a starfish, Patiria pectinifera.</title>
        <authorList>
            <person name="Kawano K."/>
            <person name="Ushijima N."/>
            <person name="Kihara M."/>
            <person name="Itoh H."/>
        </authorList>
    </citation>
    <scope>NUCLEOTIDE SEQUENCE [LARGE SCALE GENOMIC DNA]</scope>
    <source>
        <strain evidence="1 2">KK4</strain>
    </source>
</reference>
<evidence type="ECO:0000313" key="1">
    <source>
        <dbReference type="EMBL" id="GEQ86154.1"/>
    </source>
</evidence>
<gene>
    <name evidence="1" type="ORF">ULMS_16620</name>
</gene>